<gene>
    <name evidence="2" type="ORF">BHK98_05095</name>
</gene>
<dbReference type="InterPro" id="IPR053714">
    <property type="entry name" value="Iso_Racemase_Enz_sf"/>
</dbReference>
<evidence type="ECO:0008006" key="4">
    <source>
        <dbReference type="Google" id="ProtNLM"/>
    </source>
</evidence>
<comment type="caution">
    <text evidence="2">The sequence shown here is derived from an EMBL/GenBank/DDBJ whole genome shotgun (WGS) entry which is preliminary data.</text>
</comment>
<dbReference type="Pfam" id="PF01177">
    <property type="entry name" value="Asp_Glu_race"/>
    <property type="match status" value="1"/>
</dbReference>
<accession>A0A1Q9JH82</accession>
<organism evidence="2 3">
    <name type="scientific">Hornefia porci</name>
    <dbReference type="NCBI Taxonomy" id="2652292"/>
    <lineage>
        <taxon>Bacteria</taxon>
        <taxon>Bacillati</taxon>
        <taxon>Bacillota</taxon>
        <taxon>Clostridia</taxon>
        <taxon>Peptostreptococcales</taxon>
        <taxon>Anaerovoracaceae</taxon>
        <taxon>Hornefia</taxon>
    </lineage>
</organism>
<dbReference type="InterPro" id="IPR015942">
    <property type="entry name" value="Asp/Glu/hydantoin_racemase"/>
</dbReference>
<evidence type="ECO:0000256" key="1">
    <source>
        <dbReference type="ARBA" id="ARBA00038414"/>
    </source>
</evidence>
<evidence type="ECO:0000313" key="2">
    <source>
        <dbReference type="EMBL" id="OLR55497.1"/>
    </source>
</evidence>
<comment type="similarity">
    <text evidence="1">Belongs to the HyuE racemase family.</text>
</comment>
<protein>
    <recommendedName>
        <fullName evidence="4">Hydantoin racemase</fullName>
    </recommendedName>
</protein>
<dbReference type="PANTHER" id="PTHR28047:SF5">
    <property type="entry name" value="PROTEIN DCG1"/>
    <property type="match status" value="1"/>
</dbReference>
<dbReference type="STRING" id="1261640.BHK98_05095"/>
<reference evidence="2 3" key="1">
    <citation type="journal article" date="2016" name="Appl. Environ. Microbiol.">
        <title>Function and Phylogeny of Bacterial Butyryl Coenzyme A:Acetate Transferases and Their Diversity in the Proximal Colon of Swine.</title>
        <authorList>
            <person name="Trachsel J."/>
            <person name="Bayles D.O."/>
            <person name="Looft T."/>
            <person name="Levine U.Y."/>
            <person name="Allen H.K."/>
        </authorList>
    </citation>
    <scope>NUCLEOTIDE SEQUENCE [LARGE SCALE GENOMIC DNA]</scope>
    <source>
        <strain evidence="2 3">68-3-10</strain>
    </source>
</reference>
<evidence type="ECO:0000313" key="3">
    <source>
        <dbReference type="Proteomes" id="UP000187404"/>
    </source>
</evidence>
<dbReference type="AlphaFoldDB" id="A0A1Q9JH82"/>
<name>A0A1Q9JH82_9FIRM</name>
<sequence>MTLEDVLKIKVIMTDKAMDRETMDQRESMLSCAVSEKTEISVDCIKEGPDELDCNTDEAFASPEMVRRSIQAEKEGYDAIVIYCFSDVAIDAIRENVSIPVVGPGETTLAAAGLVCNRYVVITTESRNIARTYRRLRRYAIARDKMSSVRALDVPIGELRKDPTAIEKRLIQVCREAVEKEQIDGVVLGCLGMANYGSAIEKNLPVKVFDPAFIAVAYAEMCVRIGLTHPRASYPLFMNESHVNL</sequence>
<proteinExistence type="inferred from homology"/>
<dbReference type="PANTHER" id="PTHR28047">
    <property type="entry name" value="PROTEIN DCG1"/>
    <property type="match status" value="1"/>
</dbReference>
<dbReference type="Gene3D" id="3.40.50.12500">
    <property type="match status" value="1"/>
</dbReference>
<keyword evidence="3" id="KW-1185">Reference proteome</keyword>
<dbReference type="Proteomes" id="UP000187404">
    <property type="component" value="Unassembled WGS sequence"/>
</dbReference>
<dbReference type="InterPro" id="IPR052186">
    <property type="entry name" value="Hydantoin_racemase-like"/>
</dbReference>
<dbReference type="GO" id="GO:0047661">
    <property type="term" value="F:amino-acid racemase activity"/>
    <property type="evidence" value="ECO:0007669"/>
    <property type="project" value="InterPro"/>
</dbReference>
<dbReference type="EMBL" id="MJIE01000001">
    <property type="protein sequence ID" value="OLR55497.1"/>
    <property type="molecule type" value="Genomic_DNA"/>
</dbReference>